<feature type="compositionally biased region" description="Low complexity" evidence="1">
    <location>
        <begin position="92"/>
        <end position="108"/>
    </location>
</feature>
<dbReference type="EMBL" id="QPFP01000195">
    <property type="protein sequence ID" value="TEB19354.1"/>
    <property type="molecule type" value="Genomic_DNA"/>
</dbReference>
<dbReference type="OrthoDB" id="3062963at2759"/>
<evidence type="ECO:0000256" key="1">
    <source>
        <dbReference type="SAM" id="MobiDB-lite"/>
    </source>
</evidence>
<sequence>MTAYSAFFSSGLLAPRSSLDILPNTPSKGRNPTSGFPAPYGDSSPIRPVSPLPLMNTEPDDMDIESSSVFARESTPTQHSVSAALAQHHRSTSTVSIASTASNASNSGNGSGSQAQPRTLRKRRSSLTLGTSPLTAIRSPTRNVGAALQLQRHLGSRSRSGSVTGPIDDTFPVHNVYGIGMGVATEATSLMGRLRSGSVGSSLHYNGPPPVRGTRRHVRRTTSVPAPVPPPSAPLPALPPLPPLPMGAGAFQKSAGAVSRTPFSFQNKDVPGSAGVPTSIKGRARGLSIASVARIEEDVKEN</sequence>
<feature type="region of interest" description="Disordered" evidence="1">
    <location>
        <begin position="201"/>
        <end position="280"/>
    </location>
</feature>
<feature type="compositionally biased region" description="Pro residues" evidence="1">
    <location>
        <begin position="226"/>
        <end position="245"/>
    </location>
</feature>
<feature type="region of interest" description="Disordered" evidence="1">
    <location>
        <begin position="18"/>
        <end position="137"/>
    </location>
</feature>
<evidence type="ECO:0000313" key="2">
    <source>
        <dbReference type="EMBL" id="TEB19354.1"/>
    </source>
</evidence>
<evidence type="ECO:0000313" key="3">
    <source>
        <dbReference type="Proteomes" id="UP000298030"/>
    </source>
</evidence>
<dbReference type="Proteomes" id="UP000298030">
    <property type="component" value="Unassembled WGS sequence"/>
</dbReference>
<feature type="compositionally biased region" description="Polar residues" evidence="1">
    <location>
        <begin position="65"/>
        <end position="81"/>
    </location>
</feature>
<dbReference type="AlphaFoldDB" id="A0A4Y7SCM0"/>
<name>A0A4Y7SCM0_COPMI</name>
<organism evidence="2 3">
    <name type="scientific">Coprinellus micaceus</name>
    <name type="common">Glistening ink-cap mushroom</name>
    <name type="synonym">Coprinus micaceus</name>
    <dbReference type="NCBI Taxonomy" id="71717"/>
    <lineage>
        <taxon>Eukaryota</taxon>
        <taxon>Fungi</taxon>
        <taxon>Dikarya</taxon>
        <taxon>Basidiomycota</taxon>
        <taxon>Agaricomycotina</taxon>
        <taxon>Agaricomycetes</taxon>
        <taxon>Agaricomycetidae</taxon>
        <taxon>Agaricales</taxon>
        <taxon>Agaricineae</taxon>
        <taxon>Psathyrellaceae</taxon>
        <taxon>Coprinellus</taxon>
    </lineage>
</organism>
<reference evidence="2 3" key="1">
    <citation type="journal article" date="2019" name="Nat. Ecol. Evol.">
        <title>Megaphylogeny resolves global patterns of mushroom evolution.</title>
        <authorList>
            <person name="Varga T."/>
            <person name="Krizsan K."/>
            <person name="Foldi C."/>
            <person name="Dima B."/>
            <person name="Sanchez-Garcia M."/>
            <person name="Sanchez-Ramirez S."/>
            <person name="Szollosi G.J."/>
            <person name="Szarkandi J.G."/>
            <person name="Papp V."/>
            <person name="Albert L."/>
            <person name="Andreopoulos W."/>
            <person name="Angelini C."/>
            <person name="Antonin V."/>
            <person name="Barry K.W."/>
            <person name="Bougher N.L."/>
            <person name="Buchanan P."/>
            <person name="Buyck B."/>
            <person name="Bense V."/>
            <person name="Catcheside P."/>
            <person name="Chovatia M."/>
            <person name="Cooper J."/>
            <person name="Damon W."/>
            <person name="Desjardin D."/>
            <person name="Finy P."/>
            <person name="Geml J."/>
            <person name="Haridas S."/>
            <person name="Hughes K."/>
            <person name="Justo A."/>
            <person name="Karasinski D."/>
            <person name="Kautmanova I."/>
            <person name="Kiss B."/>
            <person name="Kocsube S."/>
            <person name="Kotiranta H."/>
            <person name="LaButti K.M."/>
            <person name="Lechner B.E."/>
            <person name="Liimatainen K."/>
            <person name="Lipzen A."/>
            <person name="Lukacs Z."/>
            <person name="Mihaltcheva S."/>
            <person name="Morgado L.N."/>
            <person name="Niskanen T."/>
            <person name="Noordeloos M.E."/>
            <person name="Ohm R.A."/>
            <person name="Ortiz-Santana B."/>
            <person name="Ovrebo C."/>
            <person name="Racz N."/>
            <person name="Riley R."/>
            <person name="Savchenko A."/>
            <person name="Shiryaev A."/>
            <person name="Soop K."/>
            <person name="Spirin V."/>
            <person name="Szebenyi C."/>
            <person name="Tomsovsky M."/>
            <person name="Tulloss R.E."/>
            <person name="Uehling J."/>
            <person name="Grigoriev I.V."/>
            <person name="Vagvolgyi C."/>
            <person name="Papp T."/>
            <person name="Martin F.M."/>
            <person name="Miettinen O."/>
            <person name="Hibbett D.S."/>
            <person name="Nagy L.G."/>
        </authorList>
    </citation>
    <scope>NUCLEOTIDE SEQUENCE [LARGE SCALE GENOMIC DNA]</scope>
    <source>
        <strain evidence="2 3">FP101781</strain>
    </source>
</reference>
<keyword evidence="3" id="KW-1185">Reference proteome</keyword>
<gene>
    <name evidence="2" type="ORF">FA13DRAFT_1802333</name>
</gene>
<accession>A0A4Y7SCM0</accession>
<proteinExistence type="predicted"/>
<protein>
    <submittedName>
        <fullName evidence="2">Uncharacterized protein</fullName>
    </submittedName>
</protein>
<comment type="caution">
    <text evidence="2">The sequence shown here is derived from an EMBL/GenBank/DDBJ whole genome shotgun (WGS) entry which is preliminary data.</text>
</comment>
<feature type="compositionally biased region" description="Polar residues" evidence="1">
    <location>
        <begin position="24"/>
        <end position="34"/>
    </location>
</feature>